<sequence>MGLKSSVKSSAQTTFTEKWRKGSCLESPCEGSVYSIKLNENWGYSPGQEAGSAHKKSYASSAASRKNSEGLFTQPRRCSWGFNNSDQRKGRRWAEDTVRNSVRKLSFEHTLTSESVPSHSIQNLNEELQASSNGKSENLATGQVEEEVQEGLSGVLLTQPRNTLFCLNNRDQRRGRWAEESAVSSCQKLSFEKTTKDPNGGEPLVSPTENSEKGLEKPANTPNKKSWADMVEEEEELQSGGKHLGKRHCLNSEEEFNDENRNSNIVYPDSKDHIDMKSGNSASVDTVSSRINRLQVFRDITSP</sequence>
<dbReference type="Proteomes" id="UP000187203">
    <property type="component" value="Unassembled WGS sequence"/>
</dbReference>
<reference evidence="3" key="1">
    <citation type="submission" date="2013-09" db="EMBL/GenBank/DDBJ databases">
        <title>Corchorus olitorius genome sequencing.</title>
        <authorList>
            <person name="Alam M."/>
            <person name="Haque M.S."/>
            <person name="Islam M.S."/>
            <person name="Emdad E.M."/>
            <person name="Islam M.M."/>
            <person name="Ahmed B."/>
            <person name="Halim A."/>
            <person name="Hossen Q.M.M."/>
            <person name="Hossain M.Z."/>
            <person name="Ahmed R."/>
            <person name="Khan M.M."/>
            <person name="Islam R."/>
            <person name="Rashid M.M."/>
            <person name="Khan S.A."/>
            <person name="Rahman M.S."/>
            <person name="Alam M."/>
            <person name="Yahiya A.S."/>
            <person name="Khan M.S."/>
            <person name="Azam M.S."/>
            <person name="Haque T."/>
            <person name="Lashkar M.Z.H."/>
            <person name="Akhand A.I."/>
            <person name="Morshed G."/>
            <person name="Roy S."/>
            <person name="Uddin K.S."/>
            <person name="Rabeya T."/>
            <person name="Hossain A.S."/>
            <person name="Chowdhury A."/>
            <person name="Snigdha A.R."/>
            <person name="Mortoza M.S."/>
            <person name="Matin S.A."/>
            <person name="Hoque S.M.E."/>
            <person name="Islam M.K."/>
            <person name="Roy D.K."/>
            <person name="Haider R."/>
            <person name="Moosa M.M."/>
            <person name="Elias S.M."/>
            <person name="Hasan A.M."/>
            <person name="Jahan S."/>
            <person name="Shafiuddin M."/>
            <person name="Mahmood N."/>
            <person name="Shommy N.S."/>
        </authorList>
    </citation>
    <scope>NUCLEOTIDE SEQUENCE [LARGE SCALE GENOMIC DNA]</scope>
    <source>
        <strain evidence="3">cv. O-4</strain>
    </source>
</reference>
<name>A0A1R3JVC3_9ROSI</name>
<gene>
    <name evidence="2" type="ORF">COLO4_13733</name>
</gene>
<accession>A0A1R3JVC3</accession>
<dbReference type="EMBL" id="AWUE01015264">
    <property type="protein sequence ID" value="OMO98740.1"/>
    <property type="molecule type" value="Genomic_DNA"/>
</dbReference>
<organism evidence="2 3">
    <name type="scientific">Corchorus olitorius</name>
    <dbReference type="NCBI Taxonomy" id="93759"/>
    <lineage>
        <taxon>Eukaryota</taxon>
        <taxon>Viridiplantae</taxon>
        <taxon>Streptophyta</taxon>
        <taxon>Embryophyta</taxon>
        <taxon>Tracheophyta</taxon>
        <taxon>Spermatophyta</taxon>
        <taxon>Magnoliopsida</taxon>
        <taxon>eudicotyledons</taxon>
        <taxon>Gunneridae</taxon>
        <taxon>Pentapetalae</taxon>
        <taxon>rosids</taxon>
        <taxon>malvids</taxon>
        <taxon>Malvales</taxon>
        <taxon>Malvaceae</taxon>
        <taxon>Grewioideae</taxon>
        <taxon>Apeibeae</taxon>
        <taxon>Corchorus</taxon>
    </lineage>
</organism>
<evidence type="ECO:0000256" key="1">
    <source>
        <dbReference type="SAM" id="MobiDB-lite"/>
    </source>
</evidence>
<protein>
    <submittedName>
        <fullName evidence="2">Uncharacterized protein</fullName>
    </submittedName>
</protein>
<evidence type="ECO:0000313" key="3">
    <source>
        <dbReference type="Proteomes" id="UP000187203"/>
    </source>
</evidence>
<dbReference type="OrthoDB" id="1620277at2759"/>
<evidence type="ECO:0000313" key="2">
    <source>
        <dbReference type="EMBL" id="OMO98740.1"/>
    </source>
</evidence>
<comment type="caution">
    <text evidence="2">The sequence shown here is derived from an EMBL/GenBank/DDBJ whole genome shotgun (WGS) entry which is preliminary data.</text>
</comment>
<proteinExistence type="predicted"/>
<feature type="region of interest" description="Disordered" evidence="1">
    <location>
        <begin position="187"/>
        <end position="286"/>
    </location>
</feature>
<dbReference type="AlphaFoldDB" id="A0A1R3JVC3"/>
<dbReference type="STRING" id="93759.A0A1R3JVC3"/>
<keyword evidence="3" id="KW-1185">Reference proteome</keyword>
<feature type="region of interest" description="Disordered" evidence="1">
    <location>
        <begin position="45"/>
        <end position="70"/>
    </location>
</feature>